<evidence type="ECO:0000259" key="2">
    <source>
        <dbReference type="Pfam" id="PF00646"/>
    </source>
</evidence>
<dbReference type="PANTHER" id="PTHR31639:SF312">
    <property type="entry name" value="CYCLIN-LIKE F-BOX"/>
    <property type="match status" value="1"/>
</dbReference>
<feature type="region of interest" description="Disordered" evidence="1">
    <location>
        <begin position="1"/>
        <end position="20"/>
    </location>
</feature>
<dbReference type="SUPFAM" id="SSF81383">
    <property type="entry name" value="F-box domain"/>
    <property type="match status" value="1"/>
</dbReference>
<proteinExistence type="predicted"/>
<dbReference type="InterPro" id="IPR055411">
    <property type="entry name" value="LRR_FXL15/At3g58940/PEG3-like"/>
</dbReference>
<dbReference type="InterPro" id="IPR032675">
    <property type="entry name" value="LRR_dom_sf"/>
</dbReference>
<dbReference type="InterPro" id="IPR001810">
    <property type="entry name" value="F-box_dom"/>
</dbReference>
<organism evidence="4 5">
    <name type="scientific">Linum tenue</name>
    <dbReference type="NCBI Taxonomy" id="586396"/>
    <lineage>
        <taxon>Eukaryota</taxon>
        <taxon>Viridiplantae</taxon>
        <taxon>Streptophyta</taxon>
        <taxon>Embryophyta</taxon>
        <taxon>Tracheophyta</taxon>
        <taxon>Spermatophyta</taxon>
        <taxon>Magnoliopsida</taxon>
        <taxon>eudicotyledons</taxon>
        <taxon>Gunneridae</taxon>
        <taxon>Pentapetalae</taxon>
        <taxon>rosids</taxon>
        <taxon>fabids</taxon>
        <taxon>Malpighiales</taxon>
        <taxon>Linaceae</taxon>
        <taxon>Linum</taxon>
    </lineage>
</organism>
<evidence type="ECO:0000259" key="3">
    <source>
        <dbReference type="Pfam" id="PF24758"/>
    </source>
</evidence>
<sequence length="412" mass="46630">MNRRRKEARESSSGGGGGGEARVCGRGVALYLGMQGRAMKPVCKPSADRITNLPADVTLRILELLPVKEAAKMAALSTTWRSHWRSVRRLVFDNDFAGAKSNKMMDRLMLNIYRVLLLHDGPIRKFYFLFSGLRSCYEYEIDQIIVHLSNRGLQAFALALSPADSHVYKLHSALFSCLQLDELSLVCCEFRQPSWFVGFGKLKNLCVMRVALPADFFENFLTKCPMLQVLLVVHCVGPGNLQLVAPRLRKFTFRGNLKKISFKHTPFLNSVSIALNGHREEVEKPVDTVALFASLPSLQTFAVDFQLLQLDSSHQTHPANNEAVTNIRRSLEAEERRGVWFCLRHLREFTIQDCLATQSELDLLRFVLATVPSLERVSIKSLDRLAYNTRIEFMKKVMTYKRASANATVVCD</sequence>
<dbReference type="Proteomes" id="UP001154282">
    <property type="component" value="Unassembled WGS sequence"/>
</dbReference>
<dbReference type="SUPFAM" id="SSF52047">
    <property type="entry name" value="RNI-like"/>
    <property type="match status" value="1"/>
</dbReference>
<keyword evidence="5" id="KW-1185">Reference proteome</keyword>
<dbReference type="InterPro" id="IPR036047">
    <property type="entry name" value="F-box-like_dom_sf"/>
</dbReference>
<dbReference type="PANTHER" id="PTHR31639">
    <property type="entry name" value="F-BOX PROTEIN-LIKE"/>
    <property type="match status" value="1"/>
</dbReference>
<name>A0AAV0NIB6_9ROSI</name>
<dbReference type="Gene3D" id="3.80.10.10">
    <property type="entry name" value="Ribonuclease Inhibitor"/>
    <property type="match status" value="1"/>
</dbReference>
<reference evidence="4" key="1">
    <citation type="submission" date="2022-08" db="EMBL/GenBank/DDBJ databases">
        <authorList>
            <person name="Gutierrez-Valencia J."/>
        </authorList>
    </citation>
    <scope>NUCLEOTIDE SEQUENCE</scope>
</reference>
<evidence type="ECO:0000313" key="4">
    <source>
        <dbReference type="EMBL" id="CAI0458377.1"/>
    </source>
</evidence>
<dbReference type="AlphaFoldDB" id="A0AAV0NIB6"/>
<dbReference type="Pfam" id="PF24758">
    <property type="entry name" value="LRR_At5g56370"/>
    <property type="match status" value="1"/>
</dbReference>
<evidence type="ECO:0008006" key="6">
    <source>
        <dbReference type="Google" id="ProtNLM"/>
    </source>
</evidence>
<dbReference type="Pfam" id="PF00646">
    <property type="entry name" value="F-box"/>
    <property type="match status" value="1"/>
</dbReference>
<evidence type="ECO:0000313" key="5">
    <source>
        <dbReference type="Proteomes" id="UP001154282"/>
    </source>
</evidence>
<dbReference type="EMBL" id="CAMGYJ010000008">
    <property type="protein sequence ID" value="CAI0458377.1"/>
    <property type="molecule type" value="Genomic_DNA"/>
</dbReference>
<feature type="domain" description="F-box" evidence="2">
    <location>
        <begin position="50"/>
        <end position="90"/>
    </location>
</feature>
<protein>
    <recommendedName>
        <fullName evidence="6">F-box domain-containing protein</fullName>
    </recommendedName>
</protein>
<evidence type="ECO:0000256" key="1">
    <source>
        <dbReference type="SAM" id="MobiDB-lite"/>
    </source>
</evidence>
<comment type="caution">
    <text evidence="4">The sequence shown here is derived from an EMBL/GenBank/DDBJ whole genome shotgun (WGS) entry which is preliminary data.</text>
</comment>
<feature type="domain" description="F-box/LRR-repeat protein 15/At3g58940/PEG3-like LRR" evidence="3">
    <location>
        <begin position="142"/>
        <end position="274"/>
    </location>
</feature>
<accession>A0AAV0NIB6</accession>
<gene>
    <name evidence="4" type="ORF">LITE_LOCUS33504</name>
</gene>